<dbReference type="GO" id="GO:0005524">
    <property type="term" value="F:ATP binding"/>
    <property type="evidence" value="ECO:0007669"/>
    <property type="project" value="UniProtKB-KW"/>
</dbReference>
<evidence type="ECO:0000256" key="3">
    <source>
        <dbReference type="ARBA" id="ARBA00022840"/>
    </source>
</evidence>
<sequence>MDNQTLRRMILQKRQQLTSEEVEQLSSFIFRHLQTCPVYLSAEHIALYLDVRQEVATRAILEDCLRRGKHVYVPRVNGKMMDFYEISGAACLAKGHFGILEPLETCHRLTVQLDLMLVPIVAFDARGNRLGMGGGYYDRYLALYPCPTIGLAYAFQEGTFQVYAHDQPLDQIITEKQVLTFSRP</sequence>
<evidence type="ECO:0000256" key="1">
    <source>
        <dbReference type="ARBA" id="ARBA00010638"/>
    </source>
</evidence>
<dbReference type="PANTHER" id="PTHR23407:SF1">
    <property type="entry name" value="5-FORMYLTETRAHYDROFOLATE CYCLO-LIGASE"/>
    <property type="match status" value="1"/>
</dbReference>
<comment type="cofactor">
    <cofactor evidence="5">
        <name>Mg(2+)</name>
        <dbReference type="ChEBI" id="CHEBI:18420"/>
    </cofactor>
</comment>
<dbReference type="AlphaFoldDB" id="A0A9D1HQ45"/>
<gene>
    <name evidence="6" type="ORF">IAD15_05075</name>
</gene>
<dbReference type="GO" id="GO:0030272">
    <property type="term" value="F:5-formyltetrahydrofolate cyclo-ligase activity"/>
    <property type="evidence" value="ECO:0007669"/>
    <property type="project" value="UniProtKB-EC"/>
</dbReference>
<dbReference type="Gene3D" id="3.40.50.10420">
    <property type="entry name" value="NagB/RpiA/CoA transferase-like"/>
    <property type="match status" value="1"/>
</dbReference>
<dbReference type="PANTHER" id="PTHR23407">
    <property type="entry name" value="ATPASE INHIBITOR/5-FORMYLTETRAHYDROFOLATE CYCLO-LIGASE"/>
    <property type="match status" value="1"/>
</dbReference>
<dbReference type="EC" id="6.3.3.2" evidence="5"/>
<keyword evidence="5" id="KW-0479">Metal-binding</keyword>
<dbReference type="Pfam" id="PF01812">
    <property type="entry name" value="5-FTHF_cyc-lig"/>
    <property type="match status" value="1"/>
</dbReference>
<evidence type="ECO:0000256" key="5">
    <source>
        <dbReference type="RuleBase" id="RU361279"/>
    </source>
</evidence>
<name>A0A9D1HQ45_9FIRM</name>
<dbReference type="SUPFAM" id="SSF100950">
    <property type="entry name" value="NagB/RpiA/CoA transferase-like"/>
    <property type="match status" value="1"/>
</dbReference>
<accession>A0A9D1HQ45</accession>
<dbReference type="EMBL" id="DVMJ01000043">
    <property type="protein sequence ID" value="HIU13424.1"/>
    <property type="molecule type" value="Genomic_DNA"/>
</dbReference>
<evidence type="ECO:0000313" key="7">
    <source>
        <dbReference type="Proteomes" id="UP000824175"/>
    </source>
</evidence>
<dbReference type="GO" id="GO:0035999">
    <property type="term" value="P:tetrahydrofolate interconversion"/>
    <property type="evidence" value="ECO:0007669"/>
    <property type="project" value="TreeGrafter"/>
</dbReference>
<feature type="binding site" evidence="4">
    <location>
        <position position="54"/>
    </location>
    <ligand>
        <name>substrate</name>
    </ligand>
</feature>
<reference evidence="6" key="2">
    <citation type="journal article" date="2021" name="PeerJ">
        <title>Extensive microbial diversity within the chicken gut microbiome revealed by metagenomics and culture.</title>
        <authorList>
            <person name="Gilroy R."/>
            <person name="Ravi A."/>
            <person name="Getino M."/>
            <person name="Pursley I."/>
            <person name="Horton D.L."/>
            <person name="Alikhan N.F."/>
            <person name="Baker D."/>
            <person name="Gharbi K."/>
            <person name="Hall N."/>
            <person name="Watson M."/>
            <person name="Adriaenssens E.M."/>
            <person name="Foster-Nyarko E."/>
            <person name="Jarju S."/>
            <person name="Secka A."/>
            <person name="Antonio M."/>
            <person name="Oren A."/>
            <person name="Chaudhuri R.R."/>
            <person name="La Ragione R."/>
            <person name="Hildebrand F."/>
            <person name="Pallen M.J."/>
        </authorList>
    </citation>
    <scope>NUCLEOTIDE SEQUENCE</scope>
    <source>
        <strain evidence="6">CHK195-11698</strain>
    </source>
</reference>
<dbReference type="GO" id="GO:0009396">
    <property type="term" value="P:folic acid-containing compound biosynthetic process"/>
    <property type="evidence" value="ECO:0007669"/>
    <property type="project" value="TreeGrafter"/>
</dbReference>
<keyword evidence="5" id="KW-0460">Magnesium</keyword>
<keyword evidence="2 4" id="KW-0547">Nucleotide-binding</keyword>
<keyword evidence="3 4" id="KW-0067">ATP-binding</keyword>
<dbReference type="PIRSF" id="PIRSF006806">
    <property type="entry name" value="FTHF_cligase"/>
    <property type="match status" value="1"/>
</dbReference>
<dbReference type="NCBIfam" id="TIGR02727">
    <property type="entry name" value="MTHFS_bact"/>
    <property type="match status" value="1"/>
</dbReference>
<organism evidence="6 7">
    <name type="scientific">Candidatus Fimiplasma intestinipullorum</name>
    <dbReference type="NCBI Taxonomy" id="2840825"/>
    <lineage>
        <taxon>Bacteria</taxon>
        <taxon>Bacillati</taxon>
        <taxon>Bacillota</taxon>
        <taxon>Clostridia</taxon>
        <taxon>Eubacteriales</taxon>
        <taxon>Candidatus Fimiplasma</taxon>
    </lineage>
</organism>
<evidence type="ECO:0000256" key="2">
    <source>
        <dbReference type="ARBA" id="ARBA00022741"/>
    </source>
</evidence>
<keyword evidence="6" id="KW-0436">Ligase</keyword>
<protein>
    <recommendedName>
        <fullName evidence="5">5-formyltetrahydrofolate cyclo-ligase</fullName>
        <ecNumber evidence="5">6.3.3.2</ecNumber>
    </recommendedName>
</protein>
<feature type="binding site" evidence="4">
    <location>
        <begin position="129"/>
        <end position="137"/>
    </location>
    <ligand>
        <name>ATP</name>
        <dbReference type="ChEBI" id="CHEBI:30616"/>
    </ligand>
</feature>
<dbReference type="GO" id="GO:0046872">
    <property type="term" value="F:metal ion binding"/>
    <property type="evidence" value="ECO:0007669"/>
    <property type="project" value="UniProtKB-KW"/>
</dbReference>
<comment type="similarity">
    <text evidence="1 5">Belongs to the 5-formyltetrahydrofolate cyclo-ligase family.</text>
</comment>
<evidence type="ECO:0000256" key="4">
    <source>
        <dbReference type="PIRSR" id="PIRSR006806-1"/>
    </source>
</evidence>
<comment type="catalytic activity">
    <reaction evidence="5">
        <text>(6S)-5-formyl-5,6,7,8-tetrahydrofolate + ATP = (6R)-5,10-methenyltetrahydrofolate + ADP + phosphate</text>
        <dbReference type="Rhea" id="RHEA:10488"/>
        <dbReference type="ChEBI" id="CHEBI:30616"/>
        <dbReference type="ChEBI" id="CHEBI:43474"/>
        <dbReference type="ChEBI" id="CHEBI:57455"/>
        <dbReference type="ChEBI" id="CHEBI:57457"/>
        <dbReference type="ChEBI" id="CHEBI:456216"/>
        <dbReference type="EC" id="6.3.3.2"/>
    </reaction>
</comment>
<dbReference type="Proteomes" id="UP000824175">
    <property type="component" value="Unassembled WGS sequence"/>
</dbReference>
<feature type="binding site" evidence="4">
    <location>
        <position position="49"/>
    </location>
    <ligand>
        <name>substrate</name>
    </ligand>
</feature>
<comment type="caution">
    <text evidence="6">The sequence shown here is derived from an EMBL/GenBank/DDBJ whole genome shotgun (WGS) entry which is preliminary data.</text>
</comment>
<reference evidence="6" key="1">
    <citation type="submission" date="2020-10" db="EMBL/GenBank/DDBJ databases">
        <authorList>
            <person name="Gilroy R."/>
        </authorList>
    </citation>
    <scope>NUCLEOTIDE SEQUENCE</scope>
    <source>
        <strain evidence="6">CHK195-11698</strain>
    </source>
</reference>
<dbReference type="InterPro" id="IPR037171">
    <property type="entry name" value="NagB/RpiA_transferase-like"/>
</dbReference>
<dbReference type="InterPro" id="IPR024185">
    <property type="entry name" value="FTHF_cligase-like_sf"/>
</dbReference>
<dbReference type="InterPro" id="IPR002698">
    <property type="entry name" value="FTHF_cligase"/>
</dbReference>
<proteinExistence type="inferred from homology"/>
<evidence type="ECO:0000313" key="6">
    <source>
        <dbReference type="EMBL" id="HIU13424.1"/>
    </source>
</evidence>